<protein>
    <submittedName>
        <fullName evidence="1">Uncharacterized protein</fullName>
    </submittedName>
</protein>
<comment type="caution">
    <text evidence="1">The sequence shown here is derived from an EMBL/GenBank/DDBJ whole genome shotgun (WGS) entry which is preliminary data.</text>
</comment>
<sequence>MKFTDKAGPSSAIGGEGSPKTDKPPKELDEPKKDDPFVTPPENTEVPASPSAPEKEKGRCLAKLTSLGASGRDLSFSFNKEGDNRLTPEQKSELKEKDPIVTLKLQEEEEHKKPPSREPSLVKTAC</sequence>
<reference evidence="1 2" key="2">
    <citation type="journal article" date="2022" name="Mol. Ecol. Resour.">
        <title>The genomes of chicory, endive, great burdock and yacon provide insights into Asteraceae paleo-polyploidization history and plant inulin production.</title>
        <authorList>
            <person name="Fan W."/>
            <person name="Wang S."/>
            <person name="Wang H."/>
            <person name="Wang A."/>
            <person name="Jiang F."/>
            <person name="Liu H."/>
            <person name="Zhao H."/>
            <person name="Xu D."/>
            <person name="Zhang Y."/>
        </authorList>
    </citation>
    <scope>NUCLEOTIDE SEQUENCE [LARGE SCALE GENOMIC DNA]</scope>
    <source>
        <strain evidence="2">cv. Punajuju</strain>
        <tissue evidence="1">Leaves</tissue>
    </source>
</reference>
<evidence type="ECO:0000313" key="2">
    <source>
        <dbReference type="Proteomes" id="UP001055811"/>
    </source>
</evidence>
<proteinExistence type="predicted"/>
<dbReference type="EMBL" id="CM042011">
    <property type="protein sequence ID" value="KAI3767889.1"/>
    <property type="molecule type" value="Genomic_DNA"/>
</dbReference>
<dbReference type="Proteomes" id="UP001055811">
    <property type="component" value="Linkage Group LG03"/>
</dbReference>
<reference evidence="2" key="1">
    <citation type="journal article" date="2022" name="Mol. Ecol. Resour.">
        <title>The genomes of chicory, endive, great burdock and yacon provide insights into Asteraceae palaeo-polyploidization history and plant inulin production.</title>
        <authorList>
            <person name="Fan W."/>
            <person name="Wang S."/>
            <person name="Wang H."/>
            <person name="Wang A."/>
            <person name="Jiang F."/>
            <person name="Liu H."/>
            <person name="Zhao H."/>
            <person name="Xu D."/>
            <person name="Zhang Y."/>
        </authorList>
    </citation>
    <scope>NUCLEOTIDE SEQUENCE [LARGE SCALE GENOMIC DNA]</scope>
    <source>
        <strain evidence="2">cv. Punajuju</strain>
    </source>
</reference>
<accession>A0ACB9F9A6</accession>
<name>A0ACB9F9A6_CICIN</name>
<keyword evidence="2" id="KW-1185">Reference proteome</keyword>
<organism evidence="1 2">
    <name type="scientific">Cichorium intybus</name>
    <name type="common">Chicory</name>
    <dbReference type="NCBI Taxonomy" id="13427"/>
    <lineage>
        <taxon>Eukaryota</taxon>
        <taxon>Viridiplantae</taxon>
        <taxon>Streptophyta</taxon>
        <taxon>Embryophyta</taxon>
        <taxon>Tracheophyta</taxon>
        <taxon>Spermatophyta</taxon>
        <taxon>Magnoliopsida</taxon>
        <taxon>eudicotyledons</taxon>
        <taxon>Gunneridae</taxon>
        <taxon>Pentapetalae</taxon>
        <taxon>asterids</taxon>
        <taxon>campanulids</taxon>
        <taxon>Asterales</taxon>
        <taxon>Asteraceae</taxon>
        <taxon>Cichorioideae</taxon>
        <taxon>Cichorieae</taxon>
        <taxon>Cichoriinae</taxon>
        <taxon>Cichorium</taxon>
    </lineage>
</organism>
<evidence type="ECO:0000313" key="1">
    <source>
        <dbReference type="EMBL" id="KAI3767889.1"/>
    </source>
</evidence>
<gene>
    <name evidence="1" type="ORF">L2E82_18318</name>
</gene>